<evidence type="ECO:0000313" key="1">
    <source>
        <dbReference type="EMBL" id="MBE6093520.1"/>
    </source>
</evidence>
<organism evidence="1 2">
    <name type="scientific">Selenomonas ruminantium</name>
    <dbReference type="NCBI Taxonomy" id="971"/>
    <lineage>
        <taxon>Bacteria</taxon>
        <taxon>Bacillati</taxon>
        <taxon>Bacillota</taxon>
        <taxon>Negativicutes</taxon>
        <taxon>Selenomonadales</taxon>
        <taxon>Selenomonadaceae</taxon>
        <taxon>Selenomonas</taxon>
    </lineage>
</organism>
<evidence type="ECO:0008006" key="3">
    <source>
        <dbReference type="Google" id="ProtNLM"/>
    </source>
</evidence>
<dbReference type="EMBL" id="SVBY01000094">
    <property type="protein sequence ID" value="MBE6093520.1"/>
    <property type="molecule type" value="Genomic_DNA"/>
</dbReference>
<proteinExistence type="predicted"/>
<sequence length="128" mass="14667">MKVITRKYKLEKWKAIITNQMASGLTAAEYCRQEDLPISTFFYWKRTIRQELIAQMDTQVSKPAIVEVPLTVSETPLEEAPPASPATPIQQNKLTLKWASVTLEVYPDTPQKLLRETLQTLREVFPCS</sequence>
<dbReference type="AlphaFoldDB" id="A0A927WPI4"/>
<dbReference type="NCBIfam" id="NF047593">
    <property type="entry name" value="IS66_ISAeme5_TnpA"/>
    <property type="match status" value="1"/>
</dbReference>
<evidence type="ECO:0000313" key="2">
    <source>
        <dbReference type="Proteomes" id="UP000761380"/>
    </source>
</evidence>
<protein>
    <recommendedName>
        <fullName evidence="3">Transposase</fullName>
    </recommendedName>
</protein>
<gene>
    <name evidence="1" type="ORF">E7201_10245</name>
</gene>
<accession>A0A927WPI4</accession>
<reference evidence="1" key="1">
    <citation type="submission" date="2019-04" db="EMBL/GenBank/DDBJ databases">
        <title>Evolution of Biomass-Degrading Anaerobic Consortia Revealed by Metagenomics.</title>
        <authorList>
            <person name="Peng X."/>
        </authorList>
    </citation>
    <scope>NUCLEOTIDE SEQUENCE</scope>
    <source>
        <strain evidence="1">SIG240</strain>
    </source>
</reference>
<dbReference type="Proteomes" id="UP000761380">
    <property type="component" value="Unassembled WGS sequence"/>
</dbReference>
<comment type="caution">
    <text evidence="1">The sequence shown here is derived from an EMBL/GenBank/DDBJ whole genome shotgun (WGS) entry which is preliminary data.</text>
</comment>
<name>A0A927WPI4_SELRU</name>